<dbReference type="PANTHER" id="PTHR46401:SF2">
    <property type="entry name" value="GLYCOSYLTRANSFERASE WBBK-RELATED"/>
    <property type="match status" value="1"/>
</dbReference>
<evidence type="ECO:0000256" key="1">
    <source>
        <dbReference type="ARBA" id="ARBA00022679"/>
    </source>
</evidence>
<dbReference type="SUPFAM" id="SSF53756">
    <property type="entry name" value="UDP-Glycosyltransferase/glycogen phosphorylase"/>
    <property type="match status" value="1"/>
</dbReference>
<dbReference type="Gene3D" id="3.40.50.2000">
    <property type="entry name" value="Glycogen Phosphorylase B"/>
    <property type="match status" value="1"/>
</dbReference>
<reference evidence="2" key="2">
    <citation type="journal article" date="2021" name="PeerJ">
        <title>Extensive microbial diversity within the chicken gut microbiome revealed by metagenomics and culture.</title>
        <authorList>
            <person name="Gilroy R."/>
            <person name="Ravi A."/>
            <person name="Getino M."/>
            <person name="Pursley I."/>
            <person name="Horton D.L."/>
            <person name="Alikhan N.F."/>
            <person name="Baker D."/>
            <person name="Gharbi K."/>
            <person name="Hall N."/>
            <person name="Watson M."/>
            <person name="Adriaenssens E.M."/>
            <person name="Foster-Nyarko E."/>
            <person name="Jarju S."/>
            <person name="Secka A."/>
            <person name="Antonio M."/>
            <person name="Oren A."/>
            <person name="Chaudhuri R.R."/>
            <person name="La Ragione R."/>
            <person name="Hildebrand F."/>
            <person name="Pallen M.J."/>
        </authorList>
    </citation>
    <scope>NUCLEOTIDE SEQUENCE</scope>
    <source>
        <strain evidence="2">ChiW13-3771</strain>
    </source>
</reference>
<dbReference type="GO" id="GO:0009103">
    <property type="term" value="P:lipopolysaccharide biosynthetic process"/>
    <property type="evidence" value="ECO:0007669"/>
    <property type="project" value="TreeGrafter"/>
</dbReference>
<keyword evidence="1" id="KW-0808">Transferase</keyword>
<reference evidence="2" key="1">
    <citation type="submission" date="2020-10" db="EMBL/GenBank/DDBJ databases">
        <authorList>
            <person name="Gilroy R."/>
        </authorList>
    </citation>
    <scope>NUCLEOTIDE SEQUENCE</scope>
    <source>
        <strain evidence="2">ChiW13-3771</strain>
    </source>
</reference>
<gene>
    <name evidence="2" type="ORF">IAC96_01170</name>
</gene>
<protein>
    <submittedName>
        <fullName evidence="2">Glycosyltransferase</fullName>
    </submittedName>
</protein>
<proteinExistence type="predicted"/>
<dbReference type="AlphaFoldDB" id="A0A9D1JC43"/>
<dbReference type="Pfam" id="PF13692">
    <property type="entry name" value="Glyco_trans_1_4"/>
    <property type="match status" value="1"/>
</dbReference>
<evidence type="ECO:0000313" key="3">
    <source>
        <dbReference type="Proteomes" id="UP000824201"/>
    </source>
</evidence>
<dbReference type="EMBL" id="DVHN01000007">
    <property type="protein sequence ID" value="HIR87539.1"/>
    <property type="molecule type" value="Genomic_DNA"/>
</dbReference>
<organism evidence="2 3">
    <name type="scientific">Candidatus Fimimorpha faecalis</name>
    <dbReference type="NCBI Taxonomy" id="2840824"/>
    <lineage>
        <taxon>Bacteria</taxon>
        <taxon>Bacillati</taxon>
        <taxon>Bacillota</taxon>
        <taxon>Clostridia</taxon>
        <taxon>Eubacteriales</taxon>
        <taxon>Candidatus Fimimorpha</taxon>
    </lineage>
</organism>
<comment type="caution">
    <text evidence="2">The sequence shown here is derived from an EMBL/GenBank/DDBJ whole genome shotgun (WGS) entry which is preliminary data.</text>
</comment>
<name>A0A9D1JC43_9FIRM</name>
<dbReference type="Proteomes" id="UP000824201">
    <property type="component" value="Unassembled WGS sequence"/>
</dbReference>
<accession>A0A9D1JC43</accession>
<dbReference type="GO" id="GO:0016757">
    <property type="term" value="F:glycosyltransferase activity"/>
    <property type="evidence" value="ECO:0007669"/>
    <property type="project" value="TreeGrafter"/>
</dbReference>
<dbReference type="PANTHER" id="PTHR46401">
    <property type="entry name" value="GLYCOSYLTRANSFERASE WBBK-RELATED"/>
    <property type="match status" value="1"/>
</dbReference>
<evidence type="ECO:0000313" key="2">
    <source>
        <dbReference type="EMBL" id="HIR87539.1"/>
    </source>
</evidence>
<sequence length="405" mass="46598">MNIIYLSSSCSDEKFNELREKGITRKLPQAQKYHCLLMEGIAQNLDGQLYALSAFPVNRQWTKRVLFLAERETVGKIQYIYGSFLNLPVLRQWTRIIQAKKDIRRIYSRNKDCVIICDVLNQSLANAARTCGKKYGIPVVGIVTDVPGYTSGARRKNYSFIRRKVAEYAEKNSSKNLEKYDAYLLLTEAMNSVVNKKGKPYIVLEGHCDGKMQQRNNCLSEKSHPKIAMYAGGIHKEFGIERLVNAFVRGQFRDWELHIYGDGNYQKDLKELTTKVQNIKYYGVQPNSLIVEKQLKATLLLNPRLTDAEYVKYSFPSKTLECMASGTPLCTTRLPGMPSEYYPYVYFFDDESEDGMLVTLQDVLGKKETEYYEFGMQAKAFVMNEKTNEKQAKKLLDFISDVCRK</sequence>